<dbReference type="AlphaFoldDB" id="A0A132B6A6"/>
<gene>
    <name evidence="2" type="ORF">LY89DRAFT_742239</name>
</gene>
<dbReference type="Pfam" id="PF01814">
    <property type="entry name" value="Hemerythrin"/>
    <property type="match status" value="1"/>
</dbReference>
<evidence type="ECO:0000313" key="3">
    <source>
        <dbReference type="Proteomes" id="UP000070700"/>
    </source>
</evidence>
<dbReference type="InParanoid" id="A0A132B6A6"/>
<dbReference type="Gene3D" id="1.20.120.520">
    <property type="entry name" value="nmb1532 protein domain like"/>
    <property type="match status" value="1"/>
</dbReference>
<evidence type="ECO:0000313" key="2">
    <source>
        <dbReference type="EMBL" id="KUJ07940.1"/>
    </source>
</evidence>
<dbReference type="EMBL" id="KQ947437">
    <property type="protein sequence ID" value="KUJ07940.1"/>
    <property type="molecule type" value="Genomic_DNA"/>
</dbReference>
<organism evidence="2 3">
    <name type="scientific">Mollisia scopiformis</name>
    <name type="common">Conifer needle endophyte fungus</name>
    <name type="synonym">Phialocephala scopiformis</name>
    <dbReference type="NCBI Taxonomy" id="149040"/>
    <lineage>
        <taxon>Eukaryota</taxon>
        <taxon>Fungi</taxon>
        <taxon>Dikarya</taxon>
        <taxon>Ascomycota</taxon>
        <taxon>Pezizomycotina</taxon>
        <taxon>Leotiomycetes</taxon>
        <taxon>Helotiales</taxon>
        <taxon>Mollisiaceae</taxon>
        <taxon>Mollisia</taxon>
    </lineage>
</organism>
<proteinExistence type="predicted"/>
<accession>A0A132B6A6</accession>
<feature type="domain" description="Hemerythrin-like" evidence="1">
    <location>
        <begin position="42"/>
        <end position="160"/>
    </location>
</feature>
<keyword evidence="3" id="KW-1185">Reference proteome</keyword>
<dbReference type="OrthoDB" id="58416at2759"/>
<sequence length="256" mass="29000">MSKALDTRRLADAPFKLIETPAHAQKSSKPYDQYVEAASVMALGHNVFIRGMNSIYKQAPHIKPEDHADFINYAKCWAEILDAHHKMEETSLFPQIEAKTGEIGIMEVSVEQHHAFLPGLAAYKEYLSGCTNKPDTFSGTRLISIIDSFAPELLIHLSDEIPTLLALSKFGNQLRLLDMVNAESQKSPLHQSITGGTPFFFRNLDVEFEDGIWKQWPPIPAPVWWFLQNSFVAWNSRWWRFAGCDASGKLRELPTL</sequence>
<dbReference type="KEGG" id="psco:LY89DRAFT_742239"/>
<dbReference type="GeneID" id="28830528"/>
<dbReference type="InterPro" id="IPR053206">
    <property type="entry name" value="Dimeric_xanthone_biosynth"/>
</dbReference>
<dbReference type="PANTHER" id="PTHR38048:SF2">
    <property type="entry name" value="HEMERYTHRIN-LIKE DOMAIN-CONTAINING PROTEIN"/>
    <property type="match status" value="1"/>
</dbReference>
<dbReference type="PANTHER" id="PTHR38048">
    <property type="entry name" value="EXPRESSED PROTEIN"/>
    <property type="match status" value="1"/>
</dbReference>
<dbReference type="RefSeq" id="XP_018062295.1">
    <property type="nucleotide sequence ID" value="XM_018220802.1"/>
</dbReference>
<dbReference type="Proteomes" id="UP000070700">
    <property type="component" value="Unassembled WGS sequence"/>
</dbReference>
<protein>
    <recommendedName>
        <fullName evidence="1">Hemerythrin-like domain-containing protein</fullName>
    </recommendedName>
</protein>
<reference evidence="2 3" key="1">
    <citation type="submission" date="2015-10" db="EMBL/GenBank/DDBJ databases">
        <title>Full genome of DAOMC 229536 Phialocephala scopiformis, a fungal endophyte of spruce producing the potent anti-insectan compound rugulosin.</title>
        <authorList>
            <consortium name="DOE Joint Genome Institute"/>
            <person name="Walker A.K."/>
            <person name="Frasz S.L."/>
            <person name="Seifert K.A."/>
            <person name="Miller J.D."/>
            <person name="Mondo S.J."/>
            <person name="Labutti K."/>
            <person name="Lipzen A."/>
            <person name="Dockter R."/>
            <person name="Kennedy M."/>
            <person name="Grigoriev I.V."/>
            <person name="Spatafora J.W."/>
        </authorList>
    </citation>
    <scope>NUCLEOTIDE SEQUENCE [LARGE SCALE GENOMIC DNA]</scope>
    <source>
        <strain evidence="2 3">CBS 120377</strain>
    </source>
</reference>
<name>A0A132B6A6_MOLSC</name>
<dbReference type="CDD" id="cd12108">
    <property type="entry name" value="Hr-like"/>
    <property type="match status" value="1"/>
</dbReference>
<dbReference type="InterPro" id="IPR012312">
    <property type="entry name" value="Hemerythrin-like"/>
</dbReference>
<evidence type="ECO:0000259" key="1">
    <source>
        <dbReference type="Pfam" id="PF01814"/>
    </source>
</evidence>